<protein>
    <submittedName>
        <fullName evidence="3">Uncharacterized protein LOC115878915</fullName>
    </submittedName>
</protein>
<feature type="domain" description="Reverse transcriptase" evidence="1">
    <location>
        <begin position="64"/>
        <end position="292"/>
    </location>
</feature>
<dbReference type="AlphaFoldDB" id="A0A6J2XKE3"/>
<name>A0A6J2XKE3_SITOR</name>
<dbReference type="PROSITE" id="PS50878">
    <property type="entry name" value="RT_POL"/>
    <property type="match status" value="1"/>
</dbReference>
<organism evidence="2 3">
    <name type="scientific">Sitophilus oryzae</name>
    <name type="common">Rice weevil</name>
    <name type="synonym">Curculio oryzae</name>
    <dbReference type="NCBI Taxonomy" id="7048"/>
    <lineage>
        <taxon>Eukaryota</taxon>
        <taxon>Metazoa</taxon>
        <taxon>Ecdysozoa</taxon>
        <taxon>Arthropoda</taxon>
        <taxon>Hexapoda</taxon>
        <taxon>Insecta</taxon>
        <taxon>Pterygota</taxon>
        <taxon>Neoptera</taxon>
        <taxon>Endopterygota</taxon>
        <taxon>Coleoptera</taxon>
        <taxon>Polyphaga</taxon>
        <taxon>Cucujiformia</taxon>
        <taxon>Curculionidae</taxon>
        <taxon>Dryophthorinae</taxon>
        <taxon>Sitophilus</taxon>
    </lineage>
</organism>
<keyword evidence="2" id="KW-1185">Reference proteome</keyword>
<proteinExistence type="predicted"/>
<dbReference type="InParanoid" id="A0A6J2XKE3"/>
<evidence type="ECO:0000259" key="1">
    <source>
        <dbReference type="PROSITE" id="PS50878"/>
    </source>
</evidence>
<evidence type="ECO:0000313" key="2">
    <source>
        <dbReference type="Proteomes" id="UP000504635"/>
    </source>
</evidence>
<dbReference type="Proteomes" id="UP000504635">
    <property type="component" value="Unplaced"/>
</dbReference>
<dbReference type="InterPro" id="IPR058912">
    <property type="entry name" value="HTH_animal"/>
</dbReference>
<dbReference type="RefSeq" id="XP_030751385.1">
    <property type="nucleotide sequence ID" value="XM_030895525.1"/>
</dbReference>
<dbReference type="InterPro" id="IPR000477">
    <property type="entry name" value="RT_dom"/>
</dbReference>
<dbReference type="PANTHER" id="PTHR21301:SF10">
    <property type="entry name" value="REVERSE TRANSCRIPTASE DOMAIN-CONTAINING PROTEIN"/>
    <property type="match status" value="1"/>
</dbReference>
<dbReference type="Pfam" id="PF26215">
    <property type="entry name" value="HTH_animal"/>
    <property type="match status" value="1"/>
</dbReference>
<reference evidence="3" key="1">
    <citation type="submission" date="2025-08" db="UniProtKB">
        <authorList>
            <consortium name="RefSeq"/>
        </authorList>
    </citation>
    <scope>IDENTIFICATION</scope>
    <source>
        <tissue evidence="3">Gonads</tissue>
    </source>
</reference>
<dbReference type="PROSITE" id="PS51257">
    <property type="entry name" value="PROKAR_LIPOPROTEIN"/>
    <property type="match status" value="1"/>
</dbReference>
<gene>
    <name evidence="3" type="primary">LOC115878915</name>
</gene>
<dbReference type="GeneID" id="115878915"/>
<dbReference type="PANTHER" id="PTHR21301">
    <property type="entry name" value="REVERSE TRANSCRIPTASE"/>
    <property type="match status" value="1"/>
</dbReference>
<dbReference type="KEGG" id="soy:115878915"/>
<accession>A0A6J2XKE3</accession>
<evidence type="ECO:0000313" key="3">
    <source>
        <dbReference type="RefSeq" id="XP_030751385.1"/>
    </source>
</evidence>
<sequence length="362" mass="42186">MSKKLIFDSTSTSIVNLMCSCNLLEDLLNDKKIYKQIKRDPTNIYQKNNNDIVGKWENNQYIPTETAKRLMIRNAIPPKMYGLPKLHKVPLRPLVSCVQSPFEKLSKYLKDILSNIAYKNEYYLKDSQHFKQKLKNLKIPNGYKLISLDVASLYTSIPIDLASQIIRKKWDQIKKYTDIPQDEFIKGVETTLKSTYFTYDNKIYQQIDGCAMGASISSVVAQIVMEDLEESVLEKLDIRIPFFFRYVDNCLTAIPTDYMDRILDKFNEYNSNIKFTIEVEVESKINFLDVTIHNKNGILRTKWFTKETWSSRYLNFNSNHPMSQKKSVVIGLADRAISLSDPEYRKNATNKAKSFREKQLPK</sequence>
<dbReference type="SUPFAM" id="SSF56672">
    <property type="entry name" value="DNA/RNA polymerases"/>
    <property type="match status" value="1"/>
</dbReference>
<dbReference type="Pfam" id="PF00078">
    <property type="entry name" value="RVT_1"/>
    <property type="match status" value="1"/>
</dbReference>
<dbReference type="OrthoDB" id="10018421at2759"/>
<dbReference type="InterPro" id="IPR043502">
    <property type="entry name" value="DNA/RNA_pol_sf"/>
</dbReference>
<dbReference type="GO" id="GO:0071897">
    <property type="term" value="P:DNA biosynthetic process"/>
    <property type="evidence" value="ECO:0007669"/>
    <property type="project" value="UniProtKB-ARBA"/>
</dbReference>